<dbReference type="GO" id="GO:0005783">
    <property type="term" value="C:endoplasmic reticulum"/>
    <property type="evidence" value="ECO:0007669"/>
    <property type="project" value="TreeGrafter"/>
</dbReference>
<keyword evidence="3 6" id="KW-1133">Transmembrane helix</keyword>
<accession>A0A4Q0A2D6</accession>
<dbReference type="AlphaFoldDB" id="A0A4Q0A2D6"/>
<name>A0A4Q0A2D6_9FUNG</name>
<dbReference type="GO" id="GO:0003865">
    <property type="term" value="F:3-oxo-5-alpha-steroid 4-dehydrogenase activity"/>
    <property type="evidence" value="ECO:0007669"/>
    <property type="project" value="TreeGrafter"/>
</dbReference>
<evidence type="ECO:0000313" key="8">
    <source>
        <dbReference type="EMBL" id="RKP39502.1"/>
    </source>
</evidence>
<feature type="region of interest" description="Disordered" evidence="5">
    <location>
        <begin position="197"/>
        <end position="231"/>
    </location>
</feature>
<dbReference type="PANTHER" id="PTHR14624">
    <property type="entry name" value="DFG10 PROTEIN"/>
    <property type="match status" value="1"/>
</dbReference>
<evidence type="ECO:0000259" key="7">
    <source>
        <dbReference type="Pfam" id="PF02544"/>
    </source>
</evidence>
<organism evidence="8 9">
    <name type="scientific">Dimargaris cristalligena</name>
    <dbReference type="NCBI Taxonomy" id="215637"/>
    <lineage>
        <taxon>Eukaryota</taxon>
        <taxon>Fungi</taxon>
        <taxon>Fungi incertae sedis</taxon>
        <taxon>Zoopagomycota</taxon>
        <taxon>Kickxellomycotina</taxon>
        <taxon>Dimargaritomycetes</taxon>
        <taxon>Dimargaritales</taxon>
        <taxon>Dimargaritaceae</taxon>
        <taxon>Dimargaris</taxon>
    </lineage>
</organism>
<dbReference type="PROSITE" id="PS50244">
    <property type="entry name" value="S5A_REDUCTASE"/>
    <property type="match status" value="1"/>
</dbReference>
<dbReference type="Proteomes" id="UP000268162">
    <property type="component" value="Unassembled WGS sequence"/>
</dbReference>
<evidence type="ECO:0000256" key="2">
    <source>
        <dbReference type="ARBA" id="ARBA00022692"/>
    </source>
</evidence>
<sequence length="367" mass="41246">MPPPPPTPIPTVALFHGLAYITYAYYTLVITTALALLPLLSVRQLLLHGKTRSDEAKPPARETHSVIHRFWSRFQRCTVPKHWFAHFYLVGAVWNASLICIILKYFALSSNAANIDDGSPMYYVSGLAKWLSAEFQWTFTVAPPPPPGHYLLGLSFYIVTVPTLLLDTLRLTLWDATSYHQSRCHYILAQLRTPSEPVAPTAPKEVRKGKRPQFPQSALTETHGKSSVDANKGRSTSAVYRIPAGDWFTGIECPHYYAEILIYLSLTFMAVPWLATTVEPATENFTQLAASPSTSVMTLSPAAAMPEHLVSYLWRLTTPKPGLGLLLLNTWNLVNLGISAWSTHVWYQRKFKSEFPTGRWILIPYVF</sequence>
<comment type="subcellular location">
    <subcellularLocation>
        <location evidence="1">Endomembrane system</location>
        <topology evidence="1">Multi-pass membrane protein</topology>
    </subcellularLocation>
</comment>
<dbReference type="EMBL" id="ML002266">
    <property type="protein sequence ID" value="RKP39502.1"/>
    <property type="molecule type" value="Genomic_DNA"/>
</dbReference>
<feature type="transmembrane region" description="Helical" evidence="6">
    <location>
        <begin position="20"/>
        <end position="42"/>
    </location>
</feature>
<dbReference type="PANTHER" id="PTHR14624:SF0">
    <property type="entry name" value="POLYPRENOL REDUCTASE"/>
    <property type="match status" value="1"/>
</dbReference>
<dbReference type="GO" id="GO:0016095">
    <property type="term" value="P:polyprenol catabolic process"/>
    <property type="evidence" value="ECO:0007669"/>
    <property type="project" value="TreeGrafter"/>
</dbReference>
<gene>
    <name evidence="8" type="ORF">BJ085DRAFT_32852</name>
</gene>
<dbReference type="GO" id="GO:0006488">
    <property type="term" value="P:dolichol-linked oligosaccharide biosynthetic process"/>
    <property type="evidence" value="ECO:0007669"/>
    <property type="project" value="InterPro"/>
</dbReference>
<evidence type="ECO:0000313" key="9">
    <source>
        <dbReference type="Proteomes" id="UP000268162"/>
    </source>
</evidence>
<dbReference type="InterPro" id="IPR001104">
    <property type="entry name" value="3-oxo-5_a-steroid_4-DH_C"/>
</dbReference>
<feature type="domain" description="3-oxo-5-alpha-steroid 4-dehydrogenase C-terminal" evidence="7">
    <location>
        <begin position="331"/>
        <end position="367"/>
    </location>
</feature>
<keyword evidence="9" id="KW-1185">Reference proteome</keyword>
<dbReference type="UniPathway" id="UPA00378"/>
<reference evidence="9" key="1">
    <citation type="journal article" date="2018" name="Nat. Microbiol.">
        <title>Leveraging single-cell genomics to expand the fungal tree of life.</title>
        <authorList>
            <person name="Ahrendt S.R."/>
            <person name="Quandt C.A."/>
            <person name="Ciobanu D."/>
            <person name="Clum A."/>
            <person name="Salamov A."/>
            <person name="Andreopoulos B."/>
            <person name="Cheng J.F."/>
            <person name="Woyke T."/>
            <person name="Pelin A."/>
            <person name="Henrissat B."/>
            <person name="Reynolds N.K."/>
            <person name="Benny G.L."/>
            <person name="Smith M.E."/>
            <person name="James T.Y."/>
            <person name="Grigoriev I.V."/>
        </authorList>
    </citation>
    <scope>NUCLEOTIDE SEQUENCE [LARGE SCALE GENOMIC DNA]</scope>
    <source>
        <strain evidence="9">RSA 468</strain>
    </source>
</reference>
<dbReference type="STRING" id="215637.A0A4Q0A2D6"/>
<evidence type="ECO:0000256" key="3">
    <source>
        <dbReference type="ARBA" id="ARBA00022989"/>
    </source>
</evidence>
<keyword evidence="2 6" id="KW-0812">Transmembrane</keyword>
<proteinExistence type="predicted"/>
<feature type="domain" description="3-oxo-5-alpha-steroid 4-dehydrogenase C-terminal" evidence="7">
    <location>
        <begin position="235"/>
        <end position="275"/>
    </location>
</feature>
<dbReference type="InterPro" id="IPR039698">
    <property type="entry name" value="Dfg10/SRD5A3"/>
</dbReference>
<evidence type="ECO:0000256" key="6">
    <source>
        <dbReference type="SAM" id="Phobius"/>
    </source>
</evidence>
<feature type="transmembrane region" description="Helical" evidence="6">
    <location>
        <begin position="83"/>
        <end position="107"/>
    </location>
</feature>
<protein>
    <recommendedName>
        <fullName evidence="7">3-oxo-5-alpha-steroid 4-dehydrogenase C-terminal domain-containing protein</fullName>
    </recommendedName>
</protein>
<evidence type="ECO:0000256" key="4">
    <source>
        <dbReference type="ARBA" id="ARBA00023136"/>
    </source>
</evidence>
<evidence type="ECO:0000256" key="5">
    <source>
        <dbReference type="SAM" id="MobiDB-lite"/>
    </source>
</evidence>
<keyword evidence="4 6" id="KW-0472">Membrane</keyword>
<evidence type="ECO:0000256" key="1">
    <source>
        <dbReference type="ARBA" id="ARBA00004127"/>
    </source>
</evidence>
<dbReference type="Pfam" id="PF02544">
    <property type="entry name" value="Steroid_dh"/>
    <property type="match status" value="2"/>
</dbReference>